<gene>
    <name evidence="1" type="ORF">SMRZ_LOCUS10955</name>
</gene>
<dbReference type="EMBL" id="UZAI01005920">
    <property type="protein sequence ID" value="VDO92671.1"/>
    <property type="molecule type" value="Genomic_DNA"/>
</dbReference>
<reference evidence="1 2" key="1">
    <citation type="submission" date="2018-11" db="EMBL/GenBank/DDBJ databases">
        <authorList>
            <consortium name="Pathogen Informatics"/>
        </authorList>
    </citation>
    <scope>NUCLEOTIDE SEQUENCE [LARGE SCALE GENOMIC DNA]</scope>
    <source>
        <strain evidence="1 2">Zambia</strain>
    </source>
</reference>
<keyword evidence="2" id="KW-1185">Reference proteome</keyword>
<evidence type="ECO:0000313" key="1">
    <source>
        <dbReference type="EMBL" id="VDO92671.1"/>
    </source>
</evidence>
<feature type="non-terminal residue" evidence="1">
    <location>
        <position position="1"/>
    </location>
</feature>
<dbReference type="AlphaFoldDB" id="A0A183M4I0"/>
<protein>
    <submittedName>
        <fullName evidence="1">Uncharacterized protein</fullName>
    </submittedName>
</protein>
<name>A0A183M4I0_9TREM</name>
<evidence type="ECO:0000313" key="2">
    <source>
        <dbReference type="Proteomes" id="UP000277204"/>
    </source>
</evidence>
<proteinExistence type="predicted"/>
<sequence>CVIWNYKTEGRTDDDDDNDDDDDVDDDETNIIEFRLQGRHADFVQDNFVRMIWISKTMAGCNMETFRHFV</sequence>
<organism evidence="1 2">
    <name type="scientific">Schistosoma margrebowiei</name>
    <dbReference type="NCBI Taxonomy" id="48269"/>
    <lineage>
        <taxon>Eukaryota</taxon>
        <taxon>Metazoa</taxon>
        <taxon>Spiralia</taxon>
        <taxon>Lophotrochozoa</taxon>
        <taxon>Platyhelminthes</taxon>
        <taxon>Trematoda</taxon>
        <taxon>Digenea</taxon>
        <taxon>Strigeidida</taxon>
        <taxon>Schistosomatoidea</taxon>
        <taxon>Schistosomatidae</taxon>
        <taxon>Schistosoma</taxon>
    </lineage>
</organism>
<accession>A0A183M4I0</accession>
<dbReference type="Proteomes" id="UP000277204">
    <property type="component" value="Unassembled WGS sequence"/>
</dbReference>